<evidence type="ECO:0000256" key="3">
    <source>
        <dbReference type="ARBA" id="ARBA00022692"/>
    </source>
</evidence>
<dbReference type="PANTHER" id="PTHR48022:SF23">
    <property type="entry name" value="MAJOR FACILITATOR SUPERFAMILY (MFS) PROFILE DOMAIN-CONTAINING PROTEIN"/>
    <property type="match status" value="1"/>
</dbReference>
<evidence type="ECO:0000256" key="4">
    <source>
        <dbReference type="ARBA" id="ARBA00022989"/>
    </source>
</evidence>
<feature type="transmembrane region" description="Helical" evidence="6">
    <location>
        <begin position="103"/>
        <end position="126"/>
    </location>
</feature>
<keyword evidence="9" id="KW-1185">Reference proteome</keyword>
<gene>
    <name evidence="8" type="ORF">BDV29DRAFT_193991</name>
</gene>
<dbReference type="AlphaFoldDB" id="A0A5N5WPW7"/>
<feature type="transmembrane region" description="Helical" evidence="6">
    <location>
        <begin position="23"/>
        <end position="41"/>
    </location>
</feature>
<name>A0A5N5WPW7_9EURO</name>
<reference evidence="8 9" key="1">
    <citation type="submission" date="2019-04" db="EMBL/GenBank/DDBJ databases">
        <title>Friends and foes A comparative genomics study of 23 Aspergillus species from section Flavi.</title>
        <authorList>
            <consortium name="DOE Joint Genome Institute"/>
            <person name="Kjaerbolling I."/>
            <person name="Vesth T."/>
            <person name="Frisvad J.C."/>
            <person name="Nybo J.L."/>
            <person name="Theobald S."/>
            <person name="Kildgaard S."/>
            <person name="Isbrandt T."/>
            <person name="Kuo A."/>
            <person name="Sato A."/>
            <person name="Lyhne E.K."/>
            <person name="Kogle M.E."/>
            <person name="Wiebenga A."/>
            <person name="Kun R.S."/>
            <person name="Lubbers R.J."/>
            <person name="Makela M.R."/>
            <person name="Barry K."/>
            <person name="Chovatia M."/>
            <person name="Clum A."/>
            <person name="Daum C."/>
            <person name="Haridas S."/>
            <person name="He G."/>
            <person name="LaButti K."/>
            <person name="Lipzen A."/>
            <person name="Mondo S."/>
            <person name="Riley R."/>
            <person name="Salamov A."/>
            <person name="Simmons B.A."/>
            <person name="Magnuson J.K."/>
            <person name="Henrissat B."/>
            <person name="Mortensen U.H."/>
            <person name="Larsen T.O."/>
            <person name="Devries R.P."/>
            <person name="Grigoriev I.V."/>
            <person name="Machida M."/>
            <person name="Baker S.E."/>
            <person name="Andersen M.R."/>
        </authorList>
    </citation>
    <scope>NUCLEOTIDE SEQUENCE [LARGE SCALE GENOMIC DNA]</scope>
    <source>
        <strain evidence="8 9">CBS 151.66</strain>
    </source>
</reference>
<protein>
    <recommendedName>
        <fullName evidence="7">Major facilitator superfamily (MFS) profile domain-containing protein</fullName>
    </recommendedName>
</protein>
<dbReference type="InterPro" id="IPR005828">
    <property type="entry name" value="MFS_sugar_transport-like"/>
</dbReference>
<dbReference type="GO" id="GO:0016020">
    <property type="term" value="C:membrane"/>
    <property type="evidence" value="ECO:0007669"/>
    <property type="project" value="UniProtKB-SubCell"/>
</dbReference>
<dbReference type="EMBL" id="ML732298">
    <property type="protein sequence ID" value="KAB8070581.1"/>
    <property type="molecule type" value="Genomic_DNA"/>
</dbReference>
<feature type="transmembrane region" description="Helical" evidence="6">
    <location>
        <begin position="302"/>
        <end position="321"/>
    </location>
</feature>
<keyword evidence="4 6" id="KW-1133">Transmembrane helix</keyword>
<feature type="transmembrane region" description="Helical" evidence="6">
    <location>
        <begin position="73"/>
        <end position="91"/>
    </location>
</feature>
<dbReference type="InterPro" id="IPR050360">
    <property type="entry name" value="MFS_Sugar_Transporters"/>
</dbReference>
<dbReference type="PANTHER" id="PTHR48022">
    <property type="entry name" value="PLASTIDIC GLUCOSE TRANSPORTER 4"/>
    <property type="match status" value="1"/>
</dbReference>
<organism evidence="8 9">
    <name type="scientific">Aspergillus leporis</name>
    <dbReference type="NCBI Taxonomy" id="41062"/>
    <lineage>
        <taxon>Eukaryota</taxon>
        <taxon>Fungi</taxon>
        <taxon>Dikarya</taxon>
        <taxon>Ascomycota</taxon>
        <taxon>Pezizomycotina</taxon>
        <taxon>Eurotiomycetes</taxon>
        <taxon>Eurotiomycetidae</taxon>
        <taxon>Eurotiales</taxon>
        <taxon>Aspergillaceae</taxon>
        <taxon>Aspergillus</taxon>
        <taxon>Aspergillus subgen. Circumdati</taxon>
    </lineage>
</organism>
<evidence type="ECO:0000256" key="5">
    <source>
        <dbReference type="ARBA" id="ARBA00023136"/>
    </source>
</evidence>
<dbReference type="Pfam" id="PF00083">
    <property type="entry name" value="Sugar_tr"/>
    <property type="match status" value="2"/>
</dbReference>
<dbReference type="SUPFAM" id="SSF103473">
    <property type="entry name" value="MFS general substrate transporter"/>
    <property type="match status" value="1"/>
</dbReference>
<accession>A0A5N5WPW7</accession>
<feature type="domain" description="Major facilitator superfamily (MFS) profile" evidence="7">
    <location>
        <begin position="28"/>
        <end position="439"/>
    </location>
</feature>
<comment type="subcellular location">
    <subcellularLocation>
        <location evidence="1">Membrane</location>
        <topology evidence="1">Multi-pass membrane protein</topology>
    </subcellularLocation>
</comment>
<dbReference type="Gene3D" id="1.20.1250.20">
    <property type="entry name" value="MFS general substrate transporter like domains"/>
    <property type="match status" value="2"/>
</dbReference>
<feature type="transmembrane region" description="Helical" evidence="6">
    <location>
        <begin position="190"/>
        <end position="207"/>
    </location>
</feature>
<keyword evidence="5 6" id="KW-0472">Membrane</keyword>
<dbReference type="GO" id="GO:0005351">
    <property type="term" value="F:carbohydrate:proton symporter activity"/>
    <property type="evidence" value="ECO:0007669"/>
    <property type="project" value="TreeGrafter"/>
</dbReference>
<evidence type="ECO:0000256" key="2">
    <source>
        <dbReference type="ARBA" id="ARBA00010992"/>
    </source>
</evidence>
<dbReference type="PROSITE" id="PS50850">
    <property type="entry name" value="MFS"/>
    <property type="match status" value="1"/>
</dbReference>
<keyword evidence="3 6" id="KW-0812">Transmembrane</keyword>
<evidence type="ECO:0000313" key="9">
    <source>
        <dbReference type="Proteomes" id="UP000326565"/>
    </source>
</evidence>
<evidence type="ECO:0000259" key="7">
    <source>
        <dbReference type="PROSITE" id="PS50850"/>
    </source>
</evidence>
<dbReference type="InterPro" id="IPR036259">
    <property type="entry name" value="MFS_trans_sf"/>
</dbReference>
<comment type="similarity">
    <text evidence="2">Belongs to the major facilitator superfamily. Sugar transporter (TC 2.A.1.1) family.</text>
</comment>
<proteinExistence type="inferred from homology"/>
<evidence type="ECO:0000256" key="6">
    <source>
        <dbReference type="SAM" id="Phobius"/>
    </source>
</evidence>
<feature type="transmembrane region" description="Helical" evidence="6">
    <location>
        <begin position="269"/>
        <end position="290"/>
    </location>
</feature>
<dbReference type="OrthoDB" id="5296287at2759"/>
<dbReference type="Proteomes" id="UP000326565">
    <property type="component" value="Unassembled WGS sequence"/>
</dbReference>
<evidence type="ECO:0000313" key="8">
    <source>
        <dbReference type="EMBL" id="KAB8070581.1"/>
    </source>
</evidence>
<sequence length="439" mass="47298">MGAAGGGFSRDAVKKVPAEAKRLYIWFAVIWASYYGGLHGFNTANISGAISLDPFVRKSEWTNLNKAQISNNSGWAVSSMLLGQTAGILISGPLGERRGRKPVIMASAIFCTFGALLACANVGSFAELLVGRALSRVGSGLGMTAGPVYISETTFYNVNIMGGVAGSYWINYGSEGVISSSPSWQWRNTFALQVIPSAIPFIGYSFFPESPRYLMMLRGGLDESNEYFARELTELQSKVDTTTKSTSQSALGSTFTLLKSCISNTPTRLLLFTPIYGFIKVVSVFLYAFFLTERFGRRPLLLTGSTINTLCLLCLAIYLGVADLSGSASPSPAAGLCFWLGPAFSLTASEICPTHLRGTIVTITFTYQNLLNFGITRGFPNMNASMKSYGSFALFTAFTACATGRSMESAAASFSLPWYKVGFQKAPAADEQLRDTDDE</sequence>
<dbReference type="InterPro" id="IPR020846">
    <property type="entry name" value="MFS_dom"/>
</dbReference>
<evidence type="ECO:0000256" key="1">
    <source>
        <dbReference type="ARBA" id="ARBA00004141"/>
    </source>
</evidence>